<feature type="transmembrane region" description="Helical" evidence="7">
    <location>
        <begin position="136"/>
        <end position="156"/>
    </location>
</feature>
<keyword evidence="4 7" id="KW-0812">Transmembrane</keyword>
<dbReference type="Proteomes" id="UP000245202">
    <property type="component" value="Unassembled WGS sequence"/>
</dbReference>
<dbReference type="SUPFAM" id="SSF161098">
    <property type="entry name" value="MetI-like"/>
    <property type="match status" value="1"/>
</dbReference>
<gene>
    <name evidence="9" type="ORF">PAT3040_00274</name>
</gene>
<keyword evidence="6 7" id="KW-0472">Membrane</keyword>
<dbReference type="PROSITE" id="PS50928">
    <property type="entry name" value="ABC_TM1"/>
    <property type="match status" value="1"/>
</dbReference>
<sequence length="292" mass="32802">MIKYSSTRDKLFDWTNIVLLVLTALIMLIPFLYVFAISFSTYKEFLQSNFILIPKTWTVEAYQFIFESRAFVRSIGVTVYITVVGTLVNLAMTASLAYALSRDIWAKRLLLFLVLFTMLFSAGMIPTYMVVRETGLLNSIWALILPSAISSFYLIVMRHFFLGIPKEITEAAIIDGANDLQIASRIILPLSKPALAAFSLFYAVIHWNNYFSGILYLNTPEKWPIQVLLRQIVTQNEASASLADAQVLLENPPPAETVQMAAILLATVPILILYPFLQKHFAKGVMLGSVKG</sequence>
<accession>A0A2R5EJJ2</accession>
<comment type="subcellular location">
    <subcellularLocation>
        <location evidence="1 7">Cell membrane</location>
        <topology evidence="1 7">Multi-pass membrane protein</topology>
    </subcellularLocation>
</comment>
<comment type="caution">
    <text evidence="9">The sequence shown here is derived from an EMBL/GenBank/DDBJ whole genome shotgun (WGS) entry which is preliminary data.</text>
</comment>
<keyword evidence="5 7" id="KW-1133">Transmembrane helix</keyword>
<dbReference type="Gene3D" id="1.10.3720.10">
    <property type="entry name" value="MetI-like"/>
    <property type="match status" value="1"/>
</dbReference>
<evidence type="ECO:0000256" key="5">
    <source>
        <dbReference type="ARBA" id="ARBA00022989"/>
    </source>
</evidence>
<organism evidence="9 10">
    <name type="scientific">Paenibacillus agaridevorans</name>
    <dbReference type="NCBI Taxonomy" id="171404"/>
    <lineage>
        <taxon>Bacteria</taxon>
        <taxon>Bacillati</taxon>
        <taxon>Bacillota</taxon>
        <taxon>Bacilli</taxon>
        <taxon>Bacillales</taxon>
        <taxon>Paenibacillaceae</taxon>
        <taxon>Paenibacillus</taxon>
    </lineage>
</organism>
<dbReference type="Pfam" id="PF00528">
    <property type="entry name" value="BPD_transp_1"/>
    <property type="match status" value="1"/>
</dbReference>
<dbReference type="PANTHER" id="PTHR43744">
    <property type="entry name" value="ABC TRANSPORTER PERMEASE PROTEIN MG189-RELATED-RELATED"/>
    <property type="match status" value="1"/>
</dbReference>
<evidence type="ECO:0000256" key="6">
    <source>
        <dbReference type="ARBA" id="ARBA00023136"/>
    </source>
</evidence>
<evidence type="ECO:0000256" key="4">
    <source>
        <dbReference type="ARBA" id="ARBA00022692"/>
    </source>
</evidence>
<dbReference type="AlphaFoldDB" id="A0A2R5EJJ2"/>
<dbReference type="GO" id="GO:0055085">
    <property type="term" value="P:transmembrane transport"/>
    <property type="evidence" value="ECO:0007669"/>
    <property type="project" value="InterPro"/>
</dbReference>
<proteinExistence type="inferred from homology"/>
<dbReference type="InterPro" id="IPR035906">
    <property type="entry name" value="MetI-like_sf"/>
</dbReference>
<dbReference type="RefSeq" id="WP_108991236.1">
    <property type="nucleotide sequence ID" value="NZ_BDQX01000022.1"/>
</dbReference>
<feature type="transmembrane region" description="Helical" evidence="7">
    <location>
        <begin position="77"/>
        <end position="100"/>
    </location>
</feature>
<reference evidence="9 10" key="1">
    <citation type="submission" date="2017-08" db="EMBL/GenBank/DDBJ databases">
        <title>Substantial Increase in Enzyme Production by Combined Drug-Resistance Mutations in Paenibacillus agaridevorans.</title>
        <authorList>
            <person name="Tanaka Y."/>
            <person name="Funane K."/>
            <person name="Hosaka T."/>
            <person name="Shiwa Y."/>
            <person name="Fujita N."/>
            <person name="Miyazaki T."/>
            <person name="Yoshikawa H."/>
            <person name="Murakami K."/>
            <person name="Kasahara K."/>
            <person name="Inaoka T."/>
            <person name="Hiraga Y."/>
            <person name="Ochi K."/>
        </authorList>
    </citation>
    <scope>NUCLEOTIDE SEQUENCE [LARGE SCALE GENOMIC DNA]</scope>
    <source>
        <strain evidence="9 10">T-3040</strain>
    </source>
</reference>
<evidence type="ECO:0000313" key="9">
    <source>
        <dbReference type="EMBL" id="GBG05789.1"/>
    </source>
</evidence>
<protein>
    <submittedName>
        <fullName evidence="9">ABC transporter permease</fullName>
    </submittedName>
</protein>
<name>A0A2R5EJJ2_9BACL</name>
<evidence type="ECO:0000259" key="8">
    <source>
        <dbReference type="PROSITE" id="PS50928"/>
    </source>
</evidence>
<evidence type="ECO:0000256" key="7">
    <source>
        <dbReference type="RuleBase" id="RU363032"/>
    </source>
</evidence>
<keyword evidence="3" id="KW-1003">Cell membrane</keyword>
<evidence type="ECO:0000313" key="10">
    <source>
        <dbReference type="Proteomes" id="UP000245202"/>
    </source>
</evidence>
<keyword evidence="2 7" id="KW-0813">Transport</keyword>
<dbReference type="InterPro" id="IPR000515">
    <property type="entry name" value="MetI-like"/>
</dbReference>
<feature type="transmembrane region" description="Helical" evidence="7">
    <location>
        <begin position="12"/>
        <end position="36"/>
    </location>
</feature>
<feature type="transmembrane region" description="Helical" evidence="7">
    <location>
        <begin position="194"/>
        <end position="217"/>
    </location>
</feature>
<comment type="similarity">
    <text evidence="7">Belongs to the binding-protein-dependent transport system permease family.</text>
</comment>
<evidence type="ECO:0000256" key="1">
    <source>
        <dbReference type="ARBA" id="ARBA00004651"/>
    </source>
</evidence>
<evidence type="ECO:0000256" key="2">
    <source>
        <dbReference type="ARBA" id="ARBA00022448"/>
    </source>
</evidence>
<evidence type="ECO:0000256" key="3">
    <source>
        <dbReference type="ARBA" id="ARBA00022475"/>
    </source>
</evidence>
<dbReference type="CDD" id="cd06261">
    <property type="entry name" value="TM_PBP2"/>
    <property type="match status" value="1"/>
</dbReference>
<dbReference type="GO" id="GO:0005886">
    <property type="term" value="C:plasma membrane"/>
    <property type="evidence" value="ECO:0007669"/>
    <property type="project" value="UniProtKB-SubCell"/>
</dbReference>
<dbReference type="PANTHER" id="PTHR43744:SF9">
    <property type="entry name" value="POLYGALACTURONAN_RHAMNOGALACTURONAN TRANSPORT SYSTEM PERMEASE PROTEIN YTCP"/>
    <property type="match status" value="1"/>
</dbReference>
<feature type="transmembrane region" description="Helical" evidence="7">
    <location>
        <begin position="258"/>
        <end position="277"/>
    </location>
</feature>
<keyword evidence="10" id="KW-1185">Reference proteome</keyword>
<feature type="transmembrane region" description="Helical" evidence="7">
    <location>
        <begin position="109"/>
        <end position="130"/>
    </location>
</feature>
<dbReference type="EMBL" id="BDQX01000022">
    <property type="protein sequence ID" value="GBG05789.1"/>
    <property type="molecule type" value="Genomic_DNA"/>
</dbReference>
<feature type="domain" description="ABC transmembrane type-1" evidence="8">
    <location>
        <begin position="75"/>
        <end position="277"/>
    </location>
</feature>